<dbReference type="EMBL" id="PDUG01000005">
    <property type="protein sequence ID" value="PIC25418.1"/>
    <property type="molecule type" value="Genomic_DNA"/>
</dbReference>
<keyword evidence="1" id="KW-0812">Transmembrane</keyword>
<protein>
    <recommendedName>
        <fullName evidence="4">G-protein coupled receptors family 1 profile domain-containing protein</fullName>
    </recommendedName>
</protein>
<dbReference type="PANTHER" id="PTHR10664">
    <property type="entry name" value="SERPENTINE RECEPTOR-C.ELEGANS"/>
    <property type="match status" value="1"/>
</dbReference>
<gene>
    <name evidence="2" type="primary">Cnig_chr_V.g18361</name>
    <name evidence="2" type="ORF">B9Z55_018361</name>
</gene>
<sequence>MDSIICMVCLWGIACAIVTTSVNVKLITGLMSNKSKKNDEMRLFYCRFIIDMCFGISLFTSVLITLLSIRAPDLIQDYRSIIILHSLPWSNLAACRSIIALSITADRVLAAYFPISYRTGKFMMPVWLIISTSIAFALSEEIVLFGCCSYDFVVPANCKVFGCAVNKCFYSFWTIHKSANRLALLDTVVVLIFDFIPSLCGSMSLTASFFNFEVIGPYIAVAKVTGCAIEAIIVAVFLIAKKPKQLKSITVNGKKVTVVNHSTKQTTSTFQK</sequence>
<keyword evidence="1" id="KW-0472">Membrane</keyword>
<comment type="caution">
    <text evidence="2">The sequence shown here is derived from an EMBL/GenBank/DDBJ whole genome shotgun (WGS) entry which is preliminary data.</text>
</comment>
<accession>A0A2G5TDU6</accession>
<name>A0A2G5TDU6_9PELO</name>
<organism evidence="2 3">
    <name type="scientific">Caenorhabditis nigoni</name>
    <dbReference type="NCBI Taxonomy" id="1611254"/>
    <lineage>
        <taxon>Eukaryota</taxon>
        <taxon>Metazoa</taxon>
        <taxon>Ecdysozoa</taxon>
        <taxon>Nematoda</taxon>
        <taxon>Chromadorea</taxon>
        <taxon>Rhabditida</taxon>
        <taxon>Rhabditina</taxon>
        <taxon>Rhabditomorpha</taxon>
        <taxon>Rhabditoidea</taxon>
        <taxon>Rhabditidae</taxon>
        <taxon>Peloderinae</taxon>
        <taxon>Caenorhabditis</taxon>
    </lineage>
</organism>
<evidence type="ECO:0008006" key="4">
    <source>
        <dbReference type="Google" id="ProtNLM"/>
    </source>
</evidence>
<evidence type="ECO:0000313" key="2">
    <source>
        <dbReference type="EMBL" id="PIC25418.1"/>
    </source>
</evidence>
<dbReference type="Pfam" id="PF10316">
    <property type="entry name" value="7TM_GPCR_Srbc"/>
    <property type="match status" value="1"/>
</dbReference>
<feature type="transmembrane region" description="Helical" evidence="1">
    <location>
        <begin position="215"/>
        <end position="240"/>
    </location>
</feature>
<reference evidence="3" key="1">
    <citation type="submission" date="2017-10" db="EMBL/GenBank/DDBJ databases">
        <title>Rapid genome shrinkage in a self-fertile nematode reveals novel sperm competition proteins.</title>
        <authorList>
            <person name="Yin D."/>
            <person name="Schwarz E.M."/>
            <person name="Thomas C.G."/>
            <person name="Felde R.L."/>
            <person name="Korf I.F."/>
            <person name="Cutter A.D."/>
            <person name="Schartner C.M."/>
            <person name="Ralston E.J."/>
            <person name="Meyer B.J."/>
            <person name="Haag E.S."/>
        </authorList>
    </citation>
    <scope>NUCLEOTIDE SEQUENCE [LARGE SCALE GENOMIC DNA]</scope>
    <source>
        <strain evidence="3">JU1422</strain>
    </source>
</reference>
<feature type="transmembrane region" description="Helical" evidence="1">
    <location>
        <begin position="48"/>
        <end position="69"/>
    </location>
</feature>
<dbReference type="PANTHER" id="PTHR10664:SF42">
    <property type="entry name" value="SERPENTINE RECEPTOR, CLASS BC (CLASS B-LIKE)"/>
    <property type="match status" value="1"/>
</dbReference>
<evidence type="ECO:0000313" key="3">
    <source>
        <dbReference type="Proteomes" id="UP000230233"/>
    </source>
</evidence>
<dbReference type="InterPro" id="IPR019420">
    <property type="entry name" value="7TM_GPCR_serpentine_rcpt_Srbc"/>
</dbReference>
<feature type="transmembrane region" description="Helical" evidence="1">
    <location>
        <begin position="81"/>
        <end position="102"/>
    </location>
</feature>
<dbReference type="Proteomes" id="UP000230233">
    <property type="component" value="Chromosome V"/>
</dbReference>
<dbReference type="OrthoDB" id="5879058at2759"/>
<keyword evidence="3" id="KW-1185">Reference proteome</keyword>
<proteinExistence type="predicted"/>
<evidence type="ECO:0000256" key="1">
    <source>
        <dbReference type="SAM" id="Phobius"/>
    </source>
</evidence>
<keyword evidence="1" id="KW-1133">Transmembrane helix</keyword>
<dbReference type="AlphaFoldDB" id="A0A2G5TDU6"/>
<feature type="transmembrane region" description="Helical" evidence="1">
    <location>
        <begin position="122"/>
        <end position="139"/>
    </location>
</feature>